<dbReference type="AlphaFoldDB" id="E6VI87"/>
<evidence type="ECO:0000313" key="1">
    <source>
        <dbReference type="EMBL" id="ADU43096.1"/>
    </source>
</evidence>
<organism evidence="1 2">
    <name type="scientific">Rhodopseudomonas palustris (strain DX-1)</name>
    <dbReference type="NCBI Taxonomy" id="652103"/>
    <lineage>
        <taxon>Bacteria</taxon>
        <taxon>Pseudomonadati</taxon>
        <taxon>Pseudomonadota</taxon>
        <taxon>Alphaproteobacteria</taxon>
        <taxon>Hyphomicrobiales</taxon>
        <taxon>Nitrobacteraceae</taxon>
        <taxon>Rhodopseudomonas</taxon>
    </lineage>
</organism>
<dbReference type="HOGENOM" id="CLU_2635732_0_0_5"/>
<dbReference type="STRING" id="652103.Rpdx1_1474"/>
<dbReference type="EMBL" id="CP002418">
    <property type="protein sequence ID" value="ADU43096.1"/>
    <property type="molecule type" value="Genomic_DNA"/>
</dbReference>
<dbReference type="BioCyc" id="RPAL652103:RPDX1_RS25125-MONOMER"/>
<reference evidence="1" key="1">
    <citation type="submission" date="2010-12" db="EMBL/GenBank/DDBJ databases">
        <title>Complete sequence of Rhodopseudomonas palustris DX-1.</title>
        <authorList>
            <consortium name="US DOE Joint Genome Institute"/>
            <person name="Lucas S."/>
            <person name="Copeland A."/>
            <person name="Lapidus A."/>
            <person name="Cheng J.-F."/>
            <person name="Goodwin L."/>
            <person name="Pitluck S."/>
            <person name="Misra M."/>
            <person name="Chertkov O."/>
            <person name="Detter J.C."/>
            <person name="Han C."/>
            <person name="Tapia R."/>
            <person name="Land M."/>
            <person name="Hauser L."/>
            <person name="Kyrpides N."/>
            <person name="Ivanova N."/>
            <person name="Ovchinnikova G."/>
            <person name="Logan B."/>
            <person name="Oda Y."/>
            <person name="Harwood C."/>
            <person name="Woyke T."/>
        </authorList>
    </citation>
    <scope>NUCLEOTIDE SEQUENCE [LARGE SCALE GENOMIC DNA]</scope>
    <source>
        <strain evidence="1">DX-1</strain>
    </source>
</reference>
<evidence type="ECO:0000313" key="2">
    <source>
        <dbReference type="Proteomes" id="UP000001402"/>
    </source>
</evidence>
<proteinExistence type="predicted"/>
<accession>E6VI87</accession>
<gene>
    <name evidence="1" type="ordered locus">Rpdx1_1474</name>
</gene>
<name>E6VI87_RHOPX</name>
<dbReference type="KEGG" id="rpx:Rpdx1_1474"/>
<sequence>MTELLQQALQQVAKLSESEQDAAAVALLDYVQQMHGLRLTEAQVAEVRRRRADPNRKLVTHEDARQRIARLGSQPRQ</sequence>
<dbReference type="OrthoDB" id="8248596at2"/>
<dbReference type="Proteomes" id="UP000001402">
    <property type="component" value="Chromosome"/>
</dbReference>
<protein>
    <submittedName>
        <fullName evidence="1">Uncharacterized protein</fullName>
    </submittedName>
</protein>